<dbReference type="CDD" id="cd14014">
    <property type="entry name" value="STKc_PknB_like"/>
    <property type="match status" value="1"/>
</dbReference>
<dbReference type="EMBL" id="VFPQ01000001">
    <property type="protein sequence ID" value="TQM74819.1"/>
    <property type="molecule type" value="Genomic_DNA"/>
</dbReference>
<keyword evidence="3" id="KW-0547">Nucleotide-binding</keyword>
<dbReference type="RefSeq" id="WP_229788687.1">
    <property type="nucleotide sequence ID" value="NZ_BMPV01000003.1"/>
</dbReference>
<feature type="compositionally biased region" description="Pro residues" evidence="6">
    <location>
        <begin position="406"/>
        <end position="423"/>
    </location>
</feature>
<dbReference type="GO" id="GO:0004674">
    <property type="term" value="F:protein serine/threonine kinase activity"/>
    <property type="evidence" value="ECO:0007669"/>
    <property type="project" value="UniProtKB-KW"/>
</dbReference>
<feature type="compositionally biased region" description="Low complexity" evidence="6">
    <location>
        <begin position="322"/>
        <end position="342"/>
    </location>
</feature>
<proteinExistence type="predicted"/>
<dbReference type="InterPro" id="IPR011009">
    <property type="entry name" value="Kinase-like_dom_sf"/>
</dbReference>
<keyword evidence="2" id="KW-0808">Transferase</keyword>
<feature type="region of interest" description="Disordered" evidence="6">
    <location>
        <begin position="320"/>
        <end position="435"/>
    </location>
</feature>
<keyword evidence="8" id="KW-0723">Serine/threonine-protein kinase</keyword>
<dbReference type="GO" id="GO:0005524">
    <property type="term" value="F:ATP binding"/>
    <property type="evidence" value="ECO:0007669"/>
    <property type="project" value="UniProtKB-KW"/>
</dbReference>
<dbReference type="Gene3D" id="3.30.200.20">
    <property type="entry name" value="Phosphorylase Kinase, domain 1"/>
    <property type="match status" value="1"/>
</dbReference>
<evidence type="ECO:0000256" key="6">
    <source>
        <dbReference type="SAM" id="MobiDB-lite"/>
    </source>
</evidence>
<name>A0A543IW64_9ACTN</name>
<feature type="compositionally biased region" description="Pro residues" evidence="6">
    <location>
        <begin position="268"/>
        <end position="285"/>
    </location>
</feature>
<dbReference type="SUPFAM" id="SSF56112">
    <property type="entry name" value="Protein kinase-like (PK-like)"/>
    <property type="match status" value="1"/>
</dbReference>
<gene>
    <name evidence="8" type="ORF">FHX40_1503</name>
</gene>
<keyword evidence="9" id="KW-1185">Reference proteome</keyword>
<feature type="region of interest" description="Disordered" evidence="6">
    <location>
        <begin position="264"/>
        <end position="290"/>
    </location>
</feature>
<comment type="caution">
    <text evidence="8">The sequence shown here is derived from an EMBL/GenBank/DDBJ whole genome shotgun (WGS) entry which is preliminary data.</text>
</comment>
<evidence type="ECO:0000313" key="8">
    <source>
        <dbReference type="EMBL" id="TQM74819.1"/>
    </source>
</evidence>
<evidence type="ECO:0000259" key="7">
    <source>
        <dbReference type="PROSITE" id="PS50011"/>
    </source>
</evidence>
<evidence type="ECO:0000256" key="5">
    <source>
        <dbReference type="ARBA" id="ARBA00022840"/>
    </source>
</evidence>
<dbReference type="InterPro" id="IPR008271">
    <property type="entry name" value="Ser/Thr_kinase_AS"/>
</dbReference>
<dbReference type="Pfam" id="PF00069">
    <property type="entry name" value="Pkinase"/>
    <property type="match status" value="1"/>
</dbReference>
<dbReference type="PROSITE" id="PS00108">
    <property type="entry name" value="PROTEIN_KINASE_ST"/>
    <property type="match status" value="1"/>
</dbReference>
<keyword evidence="5" id="KW-0067">ATP-binding</keyword>
<evidence type="ECO:0000313" key="9">
    <source>
        <dbReference type="Proteomes" id="UP000319213"/>
    </source>
</evidence>
<feature type="domain" description="Protein kinase" evidence="7">
    <location>
        <begin position="16"/>
        <end position="270"/>
    </location>
</feature>
<organism evidence="8 9">
    <name type="scientific">Thermopolyspora flexuosa</name>
    <dbReference type="NCBI Taxonomy" id="103836"/>
    <lineage>
        <taxon>Bacteria</taxon>
        <taxon>Bacillati</taxon>
        <taxon>Actinomycetota</taxon>
        <taxon>Actinomycetes</taxon>
        <taxon>Streptosporangiales</taxon>
        <taxon>Streptosporangiaceae</taxon>
        <taxon>Thermopolyspora</taxon>
    </lineage>
</organism>
<keyword evidence="4 8" id="KW-0418">Kinase</keyword>
<dbReference type="PANTHER" id="PTHR43671:SF13">
    <property type="entry name" value="SERINE_THREONINE-PROTEIN KINASE NEK2"/>
    <property type="match status" value="1"/>
</dbReference>
<evidence type="ECO:0000256" key="3">
    <source>
        <dbReference type="ARBA" id="ARBA00022741"/>
    </source>
</evidence>
<sequence>MTQPLTADDPRSLGVYELLGRLGEGAQGIVYLGRSPAGEQVAIKLLHPGLAADPQARERFLREVAVAQRVARFCTAAVLHADVEGSRPYVVSEYIAGPSLRTLVEREGPRRGAALDRLAISTATALAAIHRAGVLHRDFKPANVLIGPEGPVVIDFGIARALDVPGATRTGTAMGTPSYLAPEILAGQPATPASDVFSWGVTMVYAATARPAFGDDSIPTVMHRILYEEPDLTLMEPPLRDLVAACLAKDPAQRPTAEQLVTALTGQPAPPPPVAPPPPKQPQVPAPRRGGMTVGIAVGVGAVVLAAGTVAVVQTRNQEPFSPAHTPAAAQATQQQSPTPSAEPATAVPAREEVSPTPRRRRRTPAPQALPTQPVPTVTLTVRPSPRRSRAVEPSESPTRRRKRPTPTPTPKPSSPKPKPSPTPTKSYPPGSTPNPYNPVGVCGSGFRLVAQHAYGNGGTTYLLHNPAQGTKCVVTMGELVIPAKVFMKAELTVKGGAYGVDSGTYTAYAGPVRLPAKQKCVMWGGTYGTKSWQSSWGACD</sequence>
<dbReference type="InterPro" id="IPR000719">
    <property type="entry name" value="Prot_kinase_dom"/>
</dbReference>
<dbReference type="PANTHER" id="PTHR43671">
    <property type="entry name" value="SERINE/THREONINE-PROTEIN KINASE NEK"/>
    <property type="match status" value="1"/>
</dbReference>
<protein>
    <recommendedName>
        <fullName evidence="1">non-specific serine/threonine protein kinase</fullName>
        <ecNumber evidence="1">2.7.11.1</ecNumber>
    </recommendedName>
</protein>
<dbReference type="AlphaFoldDB" id="A0A543IW64"/>
<dbReference type="InterPro" id="IPR050660">
    <property type="entry name" value="NEK_Ser/Thr_kinase"/>
</dbReference>
<reference evidence="8 9" key="1">
    <citation type="submission" date="2019-06" db="EMBL/GenBank/DDBJ databases">
        <title>Sequencing the genomes of 1000 actinobacteria strains.</title>
        <authorList>
            <person name="Klenk H.-P."/>
        </authorList>
    </citation>
    <scope>NUCLEOTIDE SEQUENCE [LARGE SCALE GENOMIC DNA]</scope>
    <source>
        <strain evidence="8 9">DSM 43186</strain>
    </source>
</reference>
<dbReference type="PROSITE" id="PS50011">
    <property type="entry name" value="PROTEIN_KINASE_DOM"/>
    <property type="match status" value="1"/>
</dbReference>
<evidence type="ECO:0000256" key="2">
    <source>
        <dbReference type="ARBA" id="ARBA00022679"/>
    </source>
</evidence>
<dbReference type="Proteomes" id="UP000319213">
    <property type="component" value="Unassembled WGS sequence"/>
</dbReference>
<feature type="compositionally biased region" description="Low complexity" evidence="6">
    <location>
        <begin position="365"/>
        <end position="384"/>
    </location>
</feature>
<dbReference type="Gene3D" id="1.10.510.10">
    <property type="entry name" value="Transferase(Phosphotransferase) domain 1"/>
    <property type="match status" value="1"/>
</dbReference>
<dbReference type="EC" id="2.7.11.1" evidence="1"/>
<evidence type="ECO:0000256" key="4">
    <source>
        <dbReference type="ARBA" id="ARBA00022777"/>
    </source>
</evidence>
<evidence type="ECO:0000256" key="1">
    <source>
        <dbReference type="ARBA" id="ARBA00012513"/>
    </source>
</evidence>
<accession>A0A543IW64</accession>